<comment type="cofactor">
    <cofactor evidence="3">
        <name>Mg(2+)</name>
        <dbReference type="ChEBI" id="CHEBI:18420"/>
    </cofactor>
</comment>
<dbReference type="InterPro" id="IPR008278">
    <property type="entry name" value="4-PPantetheinyl_Trfase_dom"/>
</dbReference>
<dbReference type="GO" id="GO:0009239">
    <property type="term" value="P:enterobactin biosynthetic process"/>
    <property type="evidence" value="ECO:0007669"/>
    <property type="project" value="InterPro"/>
</dbReference>
<dbReference type="SUPFAM" id="SSF56214">
    <property type="entry name" value="4'-phosphopantetheinyl transferase"/>
    <property type="match status" value="1"/>
</dbReference>
<accession>A0A8J3Y5P7</accession>
<dbReference type="EMBL" id="BOOY01000006">
    <property type="protein sequence ID" value="GIJ01853.1"/>
    <property type="molecule type" value="Genomic_DNA"/>
</dbReference>
<dbReference type="GO" id="GO:0008897">
    <property type="term" value="F:holo-[acyl-carrier-protein] synthase activity"/>
    <property type="evidence" value="ECO:0007669"/>
    <property type="project" value="InterPro"/>
</dbReference>
<dbReference type="GO" id="GO:0000287">
    <property type="term" value="F:magnesium ion binding"/>
    <property type="evidence" value="ECO:0007669"/>
    <property type="project" value="InterPro"/>
</dbReference>
<keyword evidence="3" id="KW-0479">Metal-binding</keyword>
<evidence type="ECO:0000313" key="7">
    <source>
        <dbReference type="Proteomes" id="UP000652013"/>
    </source>
</evidence>
<name>A0A8J3Y5P7_9ACTN</name>
<feature type="binding site" evidence="3">
    <location>
        <position position="105"/>
    </location>
    <ligand>
        <name>Mg(2+)</name>
        <dbReference type="ChEBI" id="CHEBI:18420"/>
    </ligand>
</feature>
<dbReference type="AlphaFoldDB" id="A0A8J3Y5P7"/>
<comment type="caution">
    <text evidence="6">The sequence shown here is derived from an EMBL/GenBank/DDBJ whole genome shotgun (WGS) entry which is preliminary data.</text>
</comment>
<keyword evidence="3" id="KW-0460">Magnesium</keyword>
<protein>
    <submittedName>
        <fullName evidence="6">4'-phosphopantetheinyl transferase</fullName>
    </submittedName>
</protein>
<evidence type="ECO:0000259" key="5">
    <source>
        <dbReference type="Pfam" id="PF17837"/>
    </source>
</evidence>
<proteinExistence type="predicted"/>
<dbReference type="RefSeq" id="WP_203937169.1">
    <property type="nucleotide sequence ID" value="NZ_BAAAGJ010000005.1"/>
</dbReference>
<feature type="binding site" evidence="2">
    <location>
        <begin position="83"/>
        <end position="84"/>
    </location>
    <ligand>
        <name>CoA</name>
        <dbReference type="ChEBI" id="CHEBI:57287"/>
    </ligand>
</feature>
<dbReference type="Pfam" id="PF17837">
    <property type="entry name" value="4PPT_N"/>
    <property type="match status" value="1"/>
</dbReference>
<evidence type="ECO:0000259" key="4">
    <source>
        <dbReference type="Pfam" id="PF01648"/>
    </source>
</evidence>
<feature type="binding site" evidence="3">
    <location>
        <position position="106"/>
    </location>
    <ligand>
        <name>Mg(2+)</name>
        <dbReference type="ChEBI" id="CHEBI:18420"/>
    </ligand>
</feature>
<feature type="binding site" evidence="2">
    <location>
        <position position="151"/>
    </location>
    <ligand>
        <name>CoA</name>
        <dbReference type="ChEBI" id="CHEBI:57287"/>
    </ligand>
</feature>
<evidence type="ECO:0000256" key="1">
    <source>
        <dbReference type="ARBA" id="ARBA00022679"/>
    </source>
</evidence>
<sequence length="213" mass="21925">MIAAILPAGVAAAEAFDDEAPAALFPGEEALVAGALPRRVREFGTTRACARRALAQLGLPPAAVLRGAGRAPAWPTGVVGSLTHCDGYRAAAVARATDLTALGIDAEPAEPLPPGVLSLVASAGEEQPHLRELADGHPGVPWDRLLFCAKEAVFKAWSPLTGRWLGCAEAHVTIDPAGTFRARLRPEGGPGPVAAFDGRWLAARGLLVAAVTL</sequence>
<feature type="binding site" evidence="2">
    <location>
        <position position="47"/>
    </location>
    <ligand>
        <name>CoA</name>
        <dbReference type="ChEBI" id="CHEBI:57287"/>
    </ligand>
</feature>
<dbReference type="InterPro" id="IPR041354">
    <property type="entry name" value="4PPT_N"/>
</dbReference>
<feature type="binding site" evidence="2">
    <location>
        <position position="155"/>
    </location>
    <ligand>
        <name>CoA</name>
        <dbReference type="ChEBI" id="CHEBI:57287"/>
    </ligand>
</feature>
<keyword evidence="1 6" id="KW-0808">Transferase</keyword>
<feature type="domain" description="4'-phosphopantetheinyl transferase N-terminal" evidence="5">
    <location>
        <begin position="28"/>
        <end position="94"/>
    </location>
</feature>
<feature type="binding site" evidence="3">
    <location>
        <position position="107"/>
    </location>
    <ligand>
        <name>Mg(2+)</name>
        <dbReference type="ChEBI" id="CHEBI:18420"/>
    </ligand>
</feature>
<organism evidence="6 7">
    <name type="scientific">Spirilliplanes yamanashiensis</name>
    <dbReference type="NCBI Taxonomy" id="42233"/>
    <lineage>
        <taxon>Bacteria</taxon>
        <taxon>Bacillati</taxon>
        <taxon>Actinomycetota</taxon>
        <taxon>Actinomycetes</taxon>
        <taxon>Micromonosporales</taxon>
        <taxon>Micromonosporaceae</taxon>
        <taxon>Spirilliplanes</taxon>
    </lineage>
</organism>
<gene>
    <name evidence="6" type="ORF">Sya03_12050</name>
</gene>
<keyword evidence="7" id="KW-1185">Reference proteome</keyword>
<dbReference type="GO" id="GO:0009366">
    <property type="term" value="C:enterobactin synthetase complex"/>
    <property type="evidence" value="ECO:0007669"/>
    <property type="project" value="InterPro"/>
</dbReference>
<evidence type="ECO:0000256" key="2">
    <source>
        <dbReference type="PIRSR" id="PIRSR603542-1"/>
    </source>
</evidence>
<dbReference type="PANTHER" id="PTHR38096">
    <property type="entry name" value="ENTEROBACTIN SYNTHASE COMPONENT D"/>
    <property type="match status" value="1"/>
</dbReference>
<feature type="binding site" evidence="2">
    <location>
        <position position="165"/>
    </location>
    <ligand>
        <name>CoA</name>
        <dbReference type="ChEBI" id="CHEBI:57287"/>
    </ligand>
</feature>
<dbReference type="InterPro" id="IPR003542">
    <property type="entry name" value="Enbac_synth_compD-like"/>
</dbReference>
<reference evidence="6" key="1">
    <citation type="submission" date="2021-01" db="EMBL/GenBank/DDBJ databases">
        <title>Whole genome shotgun sequence of Spirilliplanes yamanashiensis NBRC 15828.</title>
        <authorList>
            <person name="Komaki H."/>
            <person name="Tamura T."/>
        </authorList>
    </citation>
    <scope>NUCLEOTIDE SEQUENCE</scope>
    <source>
        <strain evidence="6">NBRC 15828</strain>
    </source>
</reference>
<dbReference type="PRINTS" id="PR01399">
    <property type="entry name" value="ENTSNTHTASED"/>
</dbReference>
<dbReference type="PANTHER" id="PTHR38096:SF1">
    <property type="entry name" value="ENTEROBACTIN SYNTHASE COMPONENT D"/>
    <property type="match status" value="1"/>
</dbReference>
<dbReference type="GO" id="GO:0005886">
    <property type="term" value="C:plasma membrane"/>
    <property type="evidence" value="ECO:0007669"/>
    <property type="project" value="TreeGrafter"/>
</dbReference>
<dbReference type="Proteomes" id="UP000652013">
    <property type="component" value="Unassembled WGS sequence"/>
</dbReference>
<feature type="binding site" evidence="2">
    <location>
        <position position="105"/>
    </location>
    <ligand>
        <name>CoA</name>
        <dbReference type="ChEBI" id="CHEBI:57287"/>
    </ligand>
</feature>
<dbReference type="Pfam" id="PF01648">
    <property type="entry name" value="ACPS"/>
    <property type="match status" value="1"/>
</dbReference>
<dbReference type="InterPro" id="IPR037143">
    <property type="entry name" value="4-PPantetheinyl_Trfase_dom_sf"/>
</dbReference>
<feature type="domain" description="4'-phosphopantetheinyl transferase" evidence="4">
    <location>
        <begin position="102"/>
        <end position="190"/>
    </location>
</feature>
<evidence type="ECO:0000313" key="6">
    <source>
        <dbReference type="EMBL" id="GIJ01853.1"/>
    </source>
</evidence>
<feature type="binding site" evidence="2">
    <location>
        <position position="39"/>
    </location>
    <ligand>
        <name>CoA</name>
        <dbReference type="ChEBI" id="CHEBI:57287"/>
    </ligand>
</feature>
<evidence type="ECO:0000256" key="3">
    <source>
        <dbReference type="PIRSR" id="PIRSR603542-2"/>
    </source>
</evidence>